<keyword evidence="2" id="KW-1185">Reference proteome</keyword>
<dbReference type="AlphaFoldDB" id="C4XEQ8"/>
<evidence type="ECO:0000313" key="2">
    <source>
        <dbReference type="Proteomes" id="UP000006810"/>
    </source>
</evidence>
<dbReference type="EMBL" id="AP009608">
    <property type="protein sequence ID" value="BAH69630.1"/>
    <property type="molecule type" value="Genomic_DNA"/>
</dbReference>
<accession>C4XEQ8</accession>
<reference evidence="1 2" key="1">
    <citation type="journal article" date="2009" name="Curr. Microbiol.">
        <title>Molecular cloning and expression of a novel cholinephosphotransferase involved in glycoglycerophospholipid biosynthesis of Mycoplasma fermentans.</title>
        <authorList>
            <person name="Ishida N."/>
            <person name="Irikura D."/>
            <person name="Matsuda K."/>
            <person name="Sato S."/>
            <person name="Asano K."/>
        </authorList>
    </citation>
    <scope>NUCLEOTIDE SEQUENCE [LARGE SCALE GENOMIC DNA]</scope>
    <source>
        <strain evidence="2">ATCC 19989 / NBRC 14854 / NCTC 10117 / PG18</strain>
    </source>
</reference>
<evidence type="ECO:0000313" key="1">
    <source>
        <dbReference type="EMBL" id="BAH69630.1"/>
    </source>
</evidence>
<dbReference type="PATRIC" id="fig|496833.3.peg.793"/>
<dbReference type="HOGENOM" id="CLU_2735695_0_0_14"/>
<name>C4XEQ8_MYCFP</name>
<sequence>MSLYYYICYDRSMKRIRKLILDTISSLALLTPVLAASCKPILVVKEEYNKEKSYLKTFLKTINSKSDLEKNEFKKFRINFHTF</sequence>
<protein>
    <submittedName>
        <fullName evidence="1">Uncharacterized protein</fullName>
    </submittedName>
</protein>
<organism evidence="1 2">
    <name type="scientific">Mycoplasmopsis fermentans (strain ATCC 19989 / NBRC 14854 / NCTC 10117 / PG18)</name>
    <name type="common">Mycoplasma fermentans</name>
    <dbReference type="NCBI Taxonomy" id="496833"/>
    <lineage>
        <taxon>Bacteria</taxon>
        <taxon>Bacillati</taxon>
        <taxon>Mycoplasmatota</taxon>
        <taxon>Mycoplasmoidales</taxon>
        <taxon>Metamycoplasmataceae</taxon>
        <taxon>Mycoplasmopsis</taxon>
    </lineage>
</organism>
<proteinExistence type="predicted"/>
<dbReference type="KEGG" id="mfp:MBIO_0365"/>
<dbReference type="Proteomes" id="UP000006810">
    <property type="component" value="Chromosome"/>
</dbReference>
<gene>
    <name evidence="1" type="ordered locus">MBIO_0365</name>
</gene>